<proteinExistence type="inferred from homology"/>
<evidence type="ECO:0000313" key="2">
    <source>
        <dbReference type="EMBL" id="AAZ48184.1"/>
    </source>
</evidence>
<dbReference type="Gene3D" id="3.30.1330.40">
    <property type="entry name" value="RutC-like"/>
    <property type="match status" value="1"/>
</dbReference>
<accession>Q47AE7</accession>
<dbReference type="KEGG" id="dar:Daro_3455"/>
<dbReference type="EMBL" id="CP000089">
    <property type="protein sequence ID" value="AAZ48184.1"/>
    <property type="molecule type" value="Genomic_DNA"/>
</dbReference>
<dbReference type="PANTHER" id="PTHR47328:SF1">
    <property type="entry name" value="RUTC FAMILY PROTEIN YOAB"/>
    <property type="match status" value="1"/>
</dbReference>
<gene>
    <name evidence="2" type="ordered locus">Daro_3455</name>
</gene>
<dbReference type="eggNOG" id="COG0251">
    <property type="taxonomic scope" value="Bacteria"/>
</dbReference>
<protein>
    <submittedName>
        <fullName evidence="2">Endoribonuclease L-PSP</fullName>
    </submittedName>
</protein>
<dbReference type="SUPFAM" id="SSF55298">
    <property type="entry name" value="YjgF-like"/>
    <property type="match status" value="1"/>
</dbReference>
<dbReference type="PANTHER" id="PTHR47328">
    <property type="match status" value="1"/>
</dbReference>
<dbReference type="InterPro" id="IPR035959">
    <property type="entry name" value="RutC-like_sf"/>
</dbReference>
<comment type="similarity">
    <text evidence="1">Belongs to the RutC family.</text>
</comment>
<organism evidence="2">
    <name type="scientific">Dechloromonas aromatica (strain RCB)</name>
    <dbReference type="NCBI Taxonomy" id="159087"/>
    <lineage>
        <taxon>Bacteria</taxon>
        <taxon>Pseudomonadati</taxon>
        <taxon>Pseudomonadota</taxon>
        <taxon>Betaproteobacteria</taxon>
        <taxon>Rhodocyclales</taxon>
        <taxon>Azonexaceae</taxon>
        <taxon>Dechloromonas</taxon>
    </lineage>
</organism>
<dbReference type="AlphaFoldDB" id="Q47AE7"/>
<dbReference type="HOGENOM" id="CLU_100715_6_1_4"/>
<dbReference type="STRING" id="159087.Daro_3455"/>
<dbReference type="CDD" id="cd06150">
    <property type="entry name" value="YjgF_YER057c_UK114_like_2"/>
    <property type="match status" value="1"/>
</dbReference>
<dbReference type="InterPro" id="IPR035709">
    <property type="entry name" value="YoaB-like"/>
</dbReference>
<dbReference type="OrthoDB" id="6899345at2"/>
<sequence length="117" mass="12882">MLIQRHGTTRRYSNSVAHNGTVYLVEVPSNLDGDVTAQTENLLTSVDCLLAQAGSDRTRLLMVTIYLADMADYDAMNMVWDAWVPEGHAPTRACLQARLANPGYRIEMVLTAAVNQA</sequence>
<dbReference type="InterPro" id="IPR006175">
    <property type="entry name" value="YjgF/YER057c/UK114"/>
</dbReference>
<name>Q47AE7_DECAR</name>
<dbReference type="PROSITE" id="PS01094">
    <property type="entry name" value="UPF0076"/>
    <property type="match status" value="1"/>
</dbReference>
<evidence type="ECO:0000256" key="1">
    <source>
        <dbReference type="ARBA" id="ARBA00010552"/>
    </source>
</evidence>
<reference evidence="2" key="1">
    <citation type="submission" date="2005-08" db="EMBL/GenBank/DDBJ databases">
        <title>Complete sequence of Dechloromonas aromatica RCB.</title>
        <authorList>
            <person name="Salinero K.K."/>
            <person name="Copeland A."/>
            <person name="Lucas S."/>
            <person name="Lapidus A."/>
            <person name="Barry K."/>
            <person name="Detter J.C."/>
            <person name="Glavina T."/>
            <person name="Hammon N."/>
            <person name="Israni S."/>
            <person name="Pitluck S."/>
            <person name="Di Bartolo G."/>
            <person name="Trong S."/>
            <person name="Schmutz J."/>
            <person name="Larimer F."/>
            <person name="Land M."/>
            <person name="Ivanova N."/>
            <person name="Richardson P."/>
        </authorList>
    </citation>
    <scope>NUCLEOTIDE SEQUENCE</scope>
    <source>
        <strain evidence="2">RCB</strain>
    </source>
</reference>
<dbReference type="InterPro" id="IPR019897">
    <property type="entry name" value="RidA_CS"/>
</dbReference>
<dbReference type="Pfam" id="PF01042">
    <property type="entry name" value="Ribonuc_L-PSP"/>
    <property type="match status" value="1"/>
</dbReference>